<evidence type="ECO:0000313" key="2">
    <source>
        <dbReference type="EMBL" id="EEC47871.1"/>
    </source>
</evidence>
<dbReference type="KEGG" id="pti:PHATRDRAFT_46201"/>
<dbReference type="Proteomes" id="UP000000759">
    <property type="component" value="Chromosome 9"/>
</dbReference>
<dbReference type="AlphaFoldDB" id="B7G0F1"/>
<evidence type="ECO:0000256" key="1">
    <source>
        <dbReference type="SAM" id="MobiDB-lite"/>
    </source>
</evidence>
<organism evidence="2 3">
    <name type="scientific">Phaeodactylum tricornutum (strain CCAP 1055/1)</name>
    <dbReference type="NCBI Taxonomy" id="556484"/>
    <lineage>
        <taxon>Eukaryota</taxon>
        <taxon>Sar</taxon>
        <taxon>Stramenopiles</taxon>
        <taxon>Ochrophyta</taxon>
        <taxon>Bacillariophyta</taxon>
        <taxon>Bacillariophyceae</taxon>
        <taxon>Bacillariophycidae</taxon>
        <taxon>Naviculales</taxon>
        <taxon>Phaeodactylaceae</taxon>
        <taxon>Phaeodactylum</taxon>
    </lineage>
</organism>
<accession>B7G0F1</accession>
<dbReference type="RefSeq" id="XP_002180463.1">
    <property type="nucleotide sequence ID" value="XM_002180427.1"/>
</dbReference>
<reference evidence="3" key="2">
    <citation type="submission" date="2008-08" db="EMBL/GenBank/DDBJ databases">
        <authorList>
            <consortium name="Diatom Consortium"/>
            <person name="Grigoriev I."/>
            <person name="Grimwood J."/>
            <person name="Kuo A."/>
            <person name="Otillar R.P."/>
            <person name="Salamov A."/>
            <person name="Detter J.C."/>
            <person name="Lindquist E."/>
            <person name="Shapiro H."/>
            <person name="Lucas S."/>
            <person name="Glavina del Rio T."/>
            <person name="Pitluck S."/>
            <person name="Rokhsar D."/>
            <person name="Bowler C."/>
        </authorList>
    </citation>
    <scope>GENOME REANNOTATION</scope>
    <source>
        <strain evidence="3">CCAP 1055/1</strain>
    </source>
</reference>
<dbReference type="GeneID" id="7201273"/>
<dbReference type="PaxDb" id="2850-Phatr46201"/>
<evidence type="ECO:0000313" key="3">
    <source>
        <dbReference type="Proteomes" id="UP000000759"/>
    </source>
</evidence>
<feature type="region of interest" description="Disordered" evidence="1">
    <location>
        <begin position="74"/>
        <end position="142"/>
    </location>
</feature>
<feature type="compositionally biased region" description="Low complexity" evidence="1">
    <location>
        <begin position="117"/>
        <end position="131"/>
    </location>
</feature>
<reference evidence="2 3" key="1">
    <citation type="journal article" date="2008" name="Nature">
        <title>The Phaeodactylum genome reveals the evolutionary history of diatom genomes.</title>
        <authorList>
            <person name="Bowler C."/>
            <person name="Allen A.E."/>
            <person name="Badger J.H."/>
            <person name="Grimwood J."/>
            <person name="Jabbari K."/>
            <person name="Kuo A."/>
            <person name="Maheswari U."/>
            <person name="Martens C."/>
            <person name="Maumus F."/>
            <person name="Otillar R.P."/>
            <person name="Rayko E."/>
            <person name="Salamov A."/>
            <person name="Vandepoele K."/>
            <person name="Beszteri B."/>
            <person name="Gruber A."/>
            <person name="Heijde M."/>
            <person name="Katinka M."/>
            <person name="Mock T."/>
            <person name="Valentin K."/>
            <person name="Verret F."/>
            <person name="Berges J.A."/>
            <person name="Brownlee C."/>
            <person name="Cadoret J.P."/>
            <person name="Chiovitti A."/>
            <person name="Choi C.J."/>
            <person name="Coesel S."/>
            <person name="De Martino A."/>
            <person name="Detter J.C."/>
            <person name="Durkin C."/>
            <person name="Falciatore A."/>
            <person name="Fournet J."/>
            <person name="Haruta M."/>
            <person name="Huysman M.J."/>
            <person name="Jenkins B.D."/>
            <person name="Jiroutova K."/>
            <person name="Jorgensen R.E."/>
            <person name="Joubert Y."/>
            <person name="Kaplan A."/>
            <person name="Kroger N."/>
            <person name="Kroth P.G."/>
            <person name="La Roche J."/>
            <person name="Lindquist E."/>
            <person name="Lommer M."/>
            <person name="Martin-Jezequel V."/>
            <person name="Lopez P.J."/>
            <person name="Lucas S."/>
            <person name="Mangogna M."/>
            <person name="McGinnis K."/>
            <person name="Medlin L.K."/>
            <person name="Montsant A."/>
            <person name="Oudot-Le Secq M.P."/>
            <person name="Napoli C."/>
            <person name="Obornik M."/>
            <person name="Parker M.S."/>
            <person name="Petit J.L."/>
            <person name="Porcel B.M."/>
            <person name="Poulsen N."/>
            <person name="Robison M."/>
            <person name="Rychlewski L."/>
            <person name="Rynearson T.A."/>
            <person name="Schmutz J."/>
            <person name="Shapiro H."/>
            <person name="Siaut M."/>
            <person name="Stanley M."/>
            <person name="Sussman M.R."/>
            <person name="Taylor A.R."/>
            <person name="Vardi A."/>
            <person name="von Dassow P."/>
            <person name="Vyverman W."/>
            <person name="Willis A."/>
            <person name="Wyrwicz L.S."/>
            <person name="Rokhsar D.S."/>
            <person name="Weissenbach J."/>
            <person name="Armbrust E.V."/>
            <person name="Green B.R."/>
            <person name="Van de Peer Y."/>
            <person name="Grigoriev I.V."/>
        </authorList>
    </citation>
    <scope>NUCLEOTIDE SEQUENCE [LARGE SCALE GENOMIC DNA]</scope>
    <source>
        <strain evidence="2 3">CCAP 1055/1</strain>
    </source>
</reference>
<protein>
    <submittedName>
        <fullName evidence="2">Uncharacterized protein</fullName>
    </submittedName>
</protein>
<dbReference type="EMBL" id="CM000612">
    <property type="protein sequence ID" value="EEC47871.1"/>
    <property type="molecule type" value="Genomic_DNA"/>
</dbReference>
<feature type="compositionally biased region" description="Polar residues" evidence="1">
    <location>
        <begin position="84"/>
        <end position="93"/>
    </location>
</feature>
<sequence>MTIPIEAVLMRKLSMNYVTARNLAADGRIVLGMNKNERWTPKLMETCLSLFESTLGKHHRQQSTIFELMKTPKGNSVDEKISHDSQSVRMSKLSTDECAPCTPQLSEQGRAKYTDLSFSSDTTHETSSSSSSEEEESRSVDSALQSLLAHQKRHGREPRSQAITCRESPAVIFEDEVDDDEKAVASPVIKVQQCVNRKSYYAVRDDSLRKIAGITAKIVLSQTSSWSTKKLVNAQHFGPASLVYHVPRALSCSSNSSTESGTETERNEEVATGGAFAAMRYPRRKVRKFRLVDLLRMLLNLVRGKNRSVSNHYCQRRPDSSGRTAQQQIKISQSVFEVERVVV</sequence>
<keyword evidence="3" id="KW-1185">Reference proteome</keyword>
<dbReference type="InParanoid" id="B7G0F1"/>
<proteinExistence type="predicted"/>
<gene>
    <name evidence="2" type="ORF">PHATRDRAFT_46201</name>
</gene>
<name>B7G0F1_PHATC</name>